<keyword evidence="1" id="KW-1133">Transmembrane helix</keyword>
<dbReference type="Proteomes" id="UP000324101">
    <property type="component" value="Chromosome"/>
</dbReference>
<feature type="transmembrane region" description="Helical" evidence="1">
    <location>
        <begin position="47"/>
        <end position="68"/>
    </location>
</feature>
<evidence type="ECO:0008006" key="4">
    <source>
        <dbReference type="Google" id="ProtNLM"/>
    </source>
</evidence>
<name>A0A5P2DK12_STRVZ</name>
<evidence type="ECO:0000313" key="3">
    <source>
        <dbReference type="Proteomes" id="UP000324101"/>
    </source>
</evidence>
<dbReference type="OrthoDB" id="3827993at2"/>
<keyword evidence="1" id="KW-0472">Membrane</keyword>
<proteinExistence type="predicted"/>
<keyword evidence="1" id="KW-0812">Transmembrane</keyword>
<protein>
    <recommendedName>
        <fullName evidence="4">Integral membrane protein</fullName>
    </recommendedName>
</protein>
<reference evidence="2 3" key="1">
    <citation type="submission" date="2018-05" db="EMBL/GenBank/DDBJ databases">
        <title>Streptomyces venezuelae.</title>
        <authorList>
            <person name="Kim W."/>
            <person name="Lee N."/>
            <person name="Cho B.-K."/>
        </authorList>
    </citation>
    <scope>NUCLEOTIDE SEQUENCE [LARGE SCALE GENOMIC DNA]</scope>
    <source>
        <strain evidence="2 3">ATCC 21018</strain>
    </source>
</reference>
<evidence type="ECO:0000313" key="2">
    <source>
        <dbReference type="EMBL" id="QES55063.1"/>
    </source>
</evidence>
<accession>A0A5P2DK12</accession>
<evidence type="ECO:0000256" key="1">
    <source>
        <dbReference type="SAM" id="Phobius"/>
    </source>
</evidence>
<dbReference type="AlphaFoldDB" id="A0A5P2DK12"/>
<sequence>MTRGQWGCALAPVAGLATGVLGSVLLAAAWRACDVGVNGAANGLALAFYGALLAITAAVWWAVLIGYVGRWNLTAALLGGTVGAAAMVWIFVALLQVPDGYRC</sequence>
<gene>
    <name evidence="2" type="ORF">DEJ51_13330</name>
</gene>
<feature type="transmembrane region" description="Helical" evidence="1">
    <location>
        <begin position="75"/>
        <end position="97"/>
    </location>
</feature>
<organism evidence="2 3">
    <name type="scientific">Streptomyces venezuelae</name>
    <dbReference type="NCBI Taxonomy" id="54571"/>
    <lineage>
        <taxon>Bacteria</taxon>
        <taxon>Bacillati</taxon>
        <taxon>Actinomycetota</taxon>
        <taxon>Actinomycetes</taxon>
        <taxon>Kitasatosporales</taxon>
        <taxon>Streptomycetaceae</taxon>
        <taxon>Streptomyces</taxon>
    </lineage>
</organism>
<dbReference type="EMBL" id="CP029189">
    <property type="protein sequence ID" value="QES55063.1"/>
    <property type="molecule type" value="Genomic_DNA"/>
</dbReference>
<dbReference type="RefSeq" id="WP_150257781.1">
    <property type="nucleotide sequence ID" value="NZ_CP029189.1"/>
</dbReference>